<dbReference type="Proteomes" id="UP000607197">
    <property type="component" value="Unassembled WGS sequence"/>
</dbReference>
<protein>
    <submittedName>
        <fullName evidence="1">Uncharacterized protein</fullName>
    </submittedName>
</protein>
<name>A0A830F5W7_9EURY</name>
<evidence type="ECO:0000313" key="2">
    <source>
        <dbReference type="Proteomes" id="UP000607197"/>
    </source>
</evidence>
<proteinExistence type="predicted"/>
<sequence length="277" mass="31553">MTDRPRYQGRYDDESPAGYRHMEHRPALDELKRDHLDLLSETRRGFYDRREVVMWLERVSVRTFGLLPSGFFEWIGGSPSLTAIFINDAERRNAMVQTDEPFPEENARALRDWFVESWIDPACADAFRYLAEDATEYNAEDAEAPDPDEQGAVAMRPVLADFEDQQTAALRDLLDGEMSSQDVVSWVAETREATDRLLPREYLTVCRRHPTLSTALGGGREWFHLRAQLAVSGVSVGEAKFPSLLRLMNEATREVAQLSNEGVELAETPDQTPLSWN</sequence>
<reference evidence="1" key="1">
    <citation type="journal article" date="2014" name="Int. J. Syst. Evol. Microbiol.">
        <title>Complete genome sequence of Corynebacterium casei LMG S-19264T (=DSM 44701T), isolated from a smear-ripened cheese.</title>
        <authorList>
            <consortium name="US DOE Joint Genome Institute (JGI-PGF)"/>
            <person name="Walter F."/>
            <person name="Albersmeier A."/>
            <person name="Kalinowski J."/>
            <person name="Ruckert C."/>
        </authorList>
    </citation>
    <scope>NUCLEOTIDE SEQUENCE</scope>
    <source>
        <strain evidence="1">JCM 19596</strain>
    </source>
</reference>
<evidence type="ECO:0000313" key="1">
    <source>
        <dbReference type="EMBL" id="GGL57608.1"/>
    </source>
</evidence>
<dbReference type="RefSeq" id="WP_188977470.1">
    <property type="nucleotide sequence ID" value="NZ_BMPG01000002.1"/>
</dbReference>
<keyword evidence="2" id="KW-1185">Reference proteome</keyword>
<reference evidence="1" key="2">
    <citation type="submission" date="2020-09" db="EMBL/GenBank/DDBJ databases">
        <authorList>
            <person name="Sun Q."/>
            <person name="Ohkuma M."/>
        </authorList>
    </citation>
    <scope>NUCLEOTIDE SEQUENCE</scope>
    <source>
        <strain evidence="1">JCM 19596</strain>
    </source>
</reference>
<organism evidence="1 2">
    <name type="scientific">Halocalculus aciditolerans</name>
    <dbReference type="NCBI Taxonomy" id="1383812"/>
    <lineage>
        <taxon>Archaea</taxon>
        <taxon>Methanobacteriati</taxon>
        <taxon>Methanobacteriota</taxon>
        <taxon>Stenosarchaea group</taxon>
        <taxon>Halobacteria</taxon>
        <taxon>Halobacteriales</taxon>
        <taxon>Halobacteriaceae</taxon>
        <taxon>Halocalculus</taxon>
    </lineage>
</organism>
<dbReference type="AlphaFoldDB" id="A0A830F5W7"/>
<accession>A0A830F5W7</accession>
<dbReference type="EMBL" id="BMPG01000002">
    <property type="protein sequence ID" value="GGL57608.1"/>
    <property type="molecule type" value="Genomic_DNA"/>
</dbReference>
<gene>
    <name evidence="1" type="ORF">GCM10009039_14720</name>
</gene>
<comment type="caution">
    <text evidence="1">The sequence shown here is derived from an EMBL/GenBank/DDBJ whole genome shotgun (WGS) entry which is preliminary data.</text>
</comment>